<dbReference type="EMBL" id="JAOYFB010000002">
    <property type="protein sequence ID" value="KAK4006263.1"/>
    <property type="molecule type" value="Genomic_DNA"/>
</dbReference>
<keyword evidence="2" id="KW-1185">Reference proteome</keyword>
<sequence>MTGVRPCGGTSRDGQLGDVRFGDWNVVSAGYYPRVGYSQQVGYSQEVGYGQQVGFPPSVAYDSRYHPYNFRQEQATGHCFTASAN</sequence>
<evidence type="ECO:0000313" key="1">
    <source>
        <dbReference type="EMBL" id="KAK4006263.1"/>
    </source>
</evidence>
<accession>A0ABQ9Z057</accession>
<dbReference type="Proteomes" id="UP001234178">
    <property type="component" value="Unassembled WGS sequence"/>
</dbReference>
<gene>
    <name evidence="1" type="ORF">OUZ56_011419</name>
</gene>
<evidence type="ECO:0000313" key="2">
    <source>
        <dbReference type="Proteomes" id="UP001234178"/>
    </source>
</evidence>
<organism evidence="1 2">
    <name type="scientific">Daphnia magna</name>
    <dbReference type="NCBI Taxonomy" id="35525"/>
    <lineage>
        <taxon>Eukaryota</taxon>
        <taxon>Metazoa</taxon>
        <taxon>Ecdysozoa</taxon>
        <taxon>Arthropoda</taxon>
        <taxon>Crustacea</taxon>
        <taxon>Branchiopoda</taxon>
        <taxon>Diplostraca</taxon>
        <taxon>Cladocera</taxon>
        <taxon>Anomopoda</taxon>
        <taxon>Daphniidae</taxon>
        <taxon>Daphnia</taxon>
    </lineage>
</organism>
<reference evidence="1 2" key="1">
    <citation type="journal article" date="2023" name="Nucleic Acids Res.">
        <title>The hologenome of Daphnia magna reveals possible DNA methylation and microbiome-mediated evolution of the host genome.</title>
        <authorList>
            <person name="Chaturvedi A."/>
            <person name="Li X."/>
            <person name="Dhandapani V."/>
            <person name="Marshall H."/>
            <person name="Kissane S."/>
            <person name="Cuenca-Cambronero M."/>
            <person name="Asole G."/>
            <person name="Calvet F."/>
            <person name="Ruiz-Romero M."/>
            <person name="Marangio P."/>
            <person name="Guigo R."/>
            <person name="Rago D."/>
            <person name="Mirbahai L."/>
            <person name="Eastwood N."/>
            <person name="Colbourne J.K."/>
            <person name="Zhou J."/>
            <person name="Mallon E."/>
            <person name="Orsini L."/>
        </authorList>
    </citation>
    <scope>NUCLEOTIDE SEQUENCE [LARGE SCALE GENOMIC DNA]</scope>
    <source>
        <strain evidence="1">LRV0_1</strain>
    </source>
</reference>
<protein>
    <submittedName>
        <fullName evidence="1">Uncharacterized protein</fullName>
    </submittedName>
</protein>
<comment type="caution">
    <text evidence="1">The sequence shown here is derived from an EMBL/GenBank/DDBJ whole genome shotgun (WGS) entry which is preliminary data.</text>
</comment>
<proteinExistence type="predicted"/>
<name>A0ABQ9Z057_9CRUS</name>